<reference evidence="2" key="1">
    <citation type="submission" date="2022-10" db="EMBL/GenBank/DDBJ databases">
        <title>Puccinia triticina Genome sequencing and assembly.</title>
        <authorList>
            <person name="Li C."/>
        </authorList>
    </citation>
    <scope>NUCLEOTIDE SEQUENCE</scope>
    <source>
        <strain evidence="2">Pt15</strain>
    </source>
</reference>
<dbReference type="GeneID" id="77813192"/>
<feature type="compositionally biased region" description="Low complexity" evidence="1">
    <location>
        <begin position="66"/>
        <end position="80"/>
    </location>
</feature>
<name>A0ABY7CRV5_9BASI</name>
<proteinExistence type="predicted"/>
<organism evidence="2 3">
    <name type="scientific">Puccinia triticina</name>
    <dbReference type="NCBI Taxonomy" id="208348"/>
    <lineage>
        <taxon>Eukaryota</taxon>
        <taxon>Fungi</taxon>
        <taxon>Dikarya</taxon>
        <taxon>Basidiomycota</taxon>
        <taxon>Pucciniomycotina</taxon>
        <taxon>Pucciniomycetes</taxon>
        <taxon>Pucciniales</taxon>
        <taxon>Pucciniaceae</taxon>
        <taxon>Puccinia</taxon>
    </lineage>
</organism>
<keyword evidence="3" id="KW-1185">Reference proteome</keyword>
<dbReference type="Proteomes" id="UP001164743">
    <property type="component" value="Chromosome 9A"/>
</dbReference>
<sequence>MDHFHQDLRWHLVGTNGAGGLVRPGPGLGLAPWRDWCIRGPRPLPPLPPRAAADQIPTDNHPTPPRLSAGASLGSAARTRSQTKLNPAGRRSNQPNQPSQNHNTHSPPPRCR</sequence>
<dbReference type="RefSeq" id="XP_053023551.1">
    <property type="nucleotide sequence ID" value="XM_053172297.1"/>
</dbReference>
<feature type="region of interest" description="Disordered" evidence="1">
    <location>
        <begin position="38"/>
        <end position="112"/>
    </location>
</feature>
<evidence type="ECO:0000313" key="3">
    <source>
        <dbReference type="Proteomes" id="UP001164743"/>
    </source>
</evidence>
<gene>
    <name evidence="2" type="ORF">PtA15_9A121</name>
</gene>
<accession>A0ABY7CRV5</accession>
<dbReference type="EMBL" id="CP110429">
    <property type="protein sequence ID" value="WAQ87996.1"/>
    <property type="molecule type" value="Genomic_DNA"/>
</dbReference>
<protein>
    <submittedName>
        <fullName evidence="2">Uncharacterized protein</fullName>
    </submittedName>
</protein>
<evidence type="ECO:0000256" key="1">
    <source>
        <dbReference type="SAM" id="MobiDB-lite"/>
    </source>
</evidence>
<evidence type="ECO:0000313" key="2">
    <source>
        <dbReference type="EMBL" id="WAQ87996.1"/>
    </source>
</evidence>
<feature type="compositionally biased region" description="Low complexity" evidence="1">
    <location>
        <begin position="90"/>
        <end position="101"/>
    </location>
</feature>